<dbReference type="Proteomes" id="UP000887226">
    <property type="component" value="Unassembled WGS sequence"/>
</dbReference>
<evidence type="ECO:0000313" key="5">
    <source>
        <dbReference type="Proteomes" id="UP000887226"/>
    </source>
</evidence>
<dbReference type="Gene3D" id="3.90.1300.10">
    <property type="entry name" value="Amidase signature (AS) domain"/>
    <property type="match status" value="1"/>
</dbReference>
<dbReference type="AlphaFoldDB" id="A0A9P7YXQ3"/>
<comment type="similarity">
    <text evidence="1">Belongs to the amidase family.</text>
</comment>
<accession>A0A9P7YXQ3</accession>
<reference evidence="4" key="1">
    <citation type="journal article" date="2021" name="IMA Fungus">
        <title>Genomic characterization of three marine fungi, including Emericellopsis atlantica sp. nov. with signatures of a generalist lifestyle and marine biomass degradation.</title>
        <authorList>
            <person name="Hagestad O.C."/>
            <person name="Hou L."/>
            <person name="Andersen J.H."/>
            <person name="Hansen E.H."/>
            <person name="Altermark B."/>
            <person name="Li C."/>
            <person name="Kuhnert E."/>
            <person name="Cox R.J."/>
            <person name="Crous P.W."/>
            <person name="Spatafora J.W."/>
            <person name="Lail K."/>
            <person name="Amirebrahimi M."/>
            <person name="Lipzen A."/>
            <person name="Pangilinan J."/>
            <person name="Andreopoulos W."/>
            <person name="Hayes R.D."/>
            <person name="Ng V."/>
            <person name="Grigoriev I.V."/>
            <person name="Jackson S.A."/>
            <person name="Sutton T.D.S."/>
            <person name="Dobson A.D.W."/>
            <person name="Rama T."/>
        </authorList>
    </citation>
    <scope>NUCLEOTIDE SEQUENCE</scope>
    <source>
        <strain evidence="4">TRa3180A</strain>
    </source>
</reference>
<dbReference type="GO" id="GO:0016787">
    <property type="term" value="F:hydrolase activity"/>
    <property type="evidence" value="ECO:0007669"/>
    <property type="project" value="UniProtKB-KW"/>
</dbReference>
<evidence type="ECO:0000313" key="4">
    <source>
        <dbReference type="EMBL" id="KAG9241764.1"/>
    </source>
</evidence>
<dbReference type="PANTHER" id="PTHR46072:SF2">
    <property type="entry name" value="AMIDASE (EUROFUNG)"/>
    <property type="match status" value="1"/>
</dbReference>
<keyword evidence="2" id="KW-0378">Hydrolase</keyword>
<name>A0A9P7YXQ3_9HELO</name>
<keyword evidence="5" id="KW-1185">Reference proteome</keyword>
<feature type="domain" description="Amidase" evidence="3">
    <location>
        <begin position="74"/>
        <end position="546"/>
    </location>
</feature>
<sequence>MEWEEIAAAKKTSLLDLIPPPWRLSPAELPSVASLRNVTEYACNFLNWLEIEITNSSSTNILDKIRSREWTSVEVTRAFCHRASLAHQLVKWTNCLSEICFLAAQRRAQFLDEYLATNGRTIGPLHGLPVSLKDRFNIEGLESACGYASWLGEKKDSASEGTLVKALRQMGAVFFVKTNVPMSMLMGETSNNIIGVTINPYNRELSAGGASGGEGALLAMKGSPVGWGSDIAGSVRIPCSFNNLYGLRPSFGRLPASGLVTSLPGLPVADSVVGPMSQDLHSLSVMTEAMLDVSPWQEDIDVIEMPWREEVLQATRNRSCIPGERNGRLVFAILACDYTVNPHPPVQRAVKMVRQALLDQGYEVVDWDPPHHSIAADLLFRILGSTAGQEIRRAVDASGEPPMQQMQSWYDDLETEPSSTADFWDLCRRRKLYREAYNSYWQSSRERTNSKRYVDGVIMPVAPSAAVEPGLSGYYAYSGIVNLLDYTAVSFPVTFADKDQDRQRNGLEPLSEADEVIARMYRKDFFHGAPVGLQVMGRRFQEEKVLGLAEAIENALQEARPA</sequence>
<dbReference type="OrthoDB" id="6428749at2759"/>
<dbReference type="EMBL" id="MU254160">
    <property type="protein sequence ID" value="KAG9241764.1"/>
    <property type="molecule type" value="Genomic_DNA"/>
</dbReference>
<evidence type="ECO:0000256" key="2">
    <source>
        <dbReference type="ARBA" id="ARBA00022801"/>
    </source>
</evidence>
<dbReference type="Pfam" id="PF01425">
    <property type="entry name" value="Amidase"/>
    <property type="match status" value="1"/>
</dbReference>
<protein>
    <submittedName>
        <fullName evidence="4">Amidase signature domain-containing protein</fullName>
    </submittedName>
</protein>
<evidence type="ECO:0000256" key="1">
    <source>
        <dbReference type="ARBA" id="ARBA00009199"/>
    </source>
</evidence>
<dbReference type="SUPFAM" id="SSF75304">
    <property type="entry name" value="Amidase signature (AS) enzymes"/>
    <property type="match status" value="1"/>
</dbReference>
<comment type="caution">
    <text evidence="4">The sequence shown here is derived from an EMBL/GenBank/DDBJ whole genome shotgun (WGS) entry which is preliminary data.</text>
</comment>
<dbReference type="PIRSF" id="PIRSF001221">
    <property type="entry name" value="Amidase_fungi"/>
    <property type="match status" value="1"/>
</dbReference>
<dbReference type="InterPro" id="IPR023631">
    <property type="entry name" value="Amidase_dom"/>
</dbReference>
<organism evidence="4 5">
    <name type="scientific">Calycina marina</name>
    <dbReference type="NCBI Taxonomy" id="1763456"/>
    <lineage>
        <taxon>Eukaryota</taxon>
        <taxon>Fungi</taxon>
        <taxon>Dikarya</taxon>
        <taxon>Ascomycota</taxon>
        <taxon>Pezizomycotina</taxon>
        <taxon>Leotiomycetes</taxon>
        <taxon>Helotiales</taxon>
        <taxon>Pezizellaceae</taxon>
        <taxon>Calycina</taxon>
    </lineage>
</organism>
<proteinExistence type="inferred from homology"/>
<evidence type="ECO:0000259" key="3">
    <source>
        <dbReference type="Pfam" id="PF01425"/>
    </source>
</evidence>
<gene>
    <name evidence="4" type="ORF">BJ878DRAFT_427405</name>
</gene>
<dbReference type="PANTHER" id="PTHR46072">
    <property type="entry name" value="AMIDASE-RELATED-RELATED"/>
    <property type="match status" value="1"/>
</dbReference>
<dbReference type="InterPro" id="IPR036928">
    <property type="entry name" value="AS_sf"/>
</dbReference>